<proteinExistence type="predicted"/>
<dbReference type="Proteomes" id="UP001633002">
    <property type="component" value="Unassembled WGS sequence"/>
</dbReference>
<accession>A0ABD3HIM4</accession>
<sequence length="133" mass="15791">MICRSRTYCLAMLSMWRAKHRWFHLEETELAPTFPIKDWWDGTKAKEVSWFWDSEATWELPVACSLCLEVYQTFPRRPAERCVVSTLGWFPVCLDRVSEHLDGRDEDSKYRCQFAIAAYARIVHPQYQRGPVK</sequence>
<name>A0ABD3HIM4_9MARC</name>
<organism evidence="1 2">
    <name type="scientific">Riccia sorocarpa</name>
    <dbReference type="NCBI Taxonomy" id="122646"/>
    <lineage>
        <taxon>Eukaryota</taxon>
        <taxon>Viridiplantae</taxon>
        <taxon>Streptophyta</taxon>
        <taxon>Embryophyta</taxon>
        <taxon>Marchantiophyta</taxon>
        <taxon>Marchantiopsida</taxon>
        <taxon>Marchantiidae</taxon>
        <taxon>Marchantiales</taxon>
        <taxon>Ricciaceae</taxon>
        <taxon>Riccia</taxon>
    </lineage>
</organism>
<dbReference type="AlphaFoldDB" id="A0ABD3HIM4"/>
<evidence type="ECO:0000313" key="1">
    <source>
        <dbReference type="EMBL" id="KAL3689960.1"/>
    </source>
</evidence>
<keyword evidence="2" id="KW-1185">Reference proteome</keyword>
<gene>
    <name evidence="1" type="ORF">R1sor_016269</name>
</gene>
<comment type="caution">
    <text evidence="1">The sequence shown here is derived from an EMBL/GenBank/DDBJ whole genome shotgun (WGS) entry which is preliminary data.</text>
</comment>
<evidence type="ECO:0000313" key="2">
    <source>
        <dbReference type="Proteomes" id="UP001633002"/>
    </source>
</evidence>
<reference evidence="1 2" key="1">
    <citation type="submission" date="2024-09" db="EMBL/GenBank/DDBJ databases">
        <title>Chromosome-scale assembly of Riccia sorocarpa.</title>
        <authorList>
            <person name="Paukszto L."/>
        </authorList>
    </citation>
    <scope>NUCLEOTIDE SEQUENCE [LARGE SCALE GENOMIC DNA]</scope>
    <source>
        <strain evidence="1">LP-2024</strain>
        <tissue evidence="1">Aerial parts of the thallus</tissue>
    </source>
</reference>
<protein>
    <submittedName>
        <fullName evidence="1">Uncharacterized protein</fullName>
    </submittedName>
</protein>
<dbReference type="EMBL" id="JBJQOH010000004">
    <property type="protein sequence ID" value="KAL3689960.1"/>
    <property type="molecule type" value="Genomic_DNA"/>
</dbReference>